<gene>
    <name evidence="1" type="ORF">UXM345_LOCUS29278</name>
</gene>
<organism evidence="1 2">
    <name type="scientific">Rotaria magnacalcarata</name>
    <dbReference type="NCBI Taxonomy" id="392030"/>
    <lineage>
        <taxon>Eukaryota</taxon>
        <taxon>Metazoa</taxon>
        <taxon>Spiralia</taxon>
        <taxon>Gnathifera</taxon>
        <taxon>Rotifera</taxon>
        <taxon>Eurotatoria</taxon>
        <taxon>Bdelloidea</taxon>
        <taxon>Philodinida</taxon>
        <taxon>Philodinidae</taxon>
        <taxon>Rotaria</taxon>
    </lineage>
</organism>
<protein>
    <submittedName>
        <fullName evidence="1">Uncharacterized protein</fullName>
    </submittedName>
</protein>
<sequence length="126" mass="14577">MEGLLPDARKEQIFDDFNDTSTTSTRSISSISSTTSNGYIEIHHNGNFLSFLFEYYSTVYIHNNRLYISKSNNLDQSKLLESNEYYSVFITITSRNIIYALTTTFFITNDSGRDILFSSHNRLEEI</sequence>
<dbReference type="Proteomes" id="UP000663842">
    <property type="component" value="Unassembled WGS sequence"/>
</dbReference>
<reference evidence="1" key="1">
    <citation type="submission" date="2021-02" db="EMBL/GenBank/DDBJ databases">
        <authorList>
            <person name="Nowell W R."/>
        </authorList>
    </citation>
    <scope>NUCLEOTIDE SEQUENCE</scope>
</reference>
<evidence type="ECO:0000313" key="1">
    <source>
        <dbReference type="EMBL" id="CAF4224240.1"/>
    </source>
</evidence>
<evidence type="ECO:0000313" key="2">
    <source>
        <dbReference type="Proteomes" id="UP000663842"/>
    </source>
</evidence>
<name>A0A820D154_9BILA</name>
<accession>A0A820D154</accession>
<proteinExistence type="predicted"/>
<dbReference type="EMBL" id="CAJOBF010007117">
    <property type="protein sequence ID" value="CAF4224240.1"/>
    <property type="molecule type" value="Genomic_DNA"/>
</dbReference>
<dbReference type="AlphaFoldDB" id="A0A820D154"/>
<comment type="caution">
    <text evidence="1">The sequence shown here is derived from an EMBL/GenBank/DDBJ whole genome shotgun (WGS) entry which is preliminary data.</text>
</comment>